<feature type="compositionally biased region" description="Basic and acidic residues" evidence="11">
    <location>
        <begin position="216"/>
        <end position="225"/>
    </location>
</feature>
<feature type="region of interest" description="Disordered" evidence="11">
    <location>
        <begin position="216"/>
        <end position="236"/>
    </location>
</feature>
<keyword evidence="7" id="KW-0539">Nucleus</keyword>
<proteinExistence type="predicted"/>
<comment type="caution">
    <text evidence="12">The sequence shown here is derived from an EMBL/GenBank/DDBJ whole genome shotgun (WGS) entry which is preliminary data.</text>
</comment>
<feature type="coiled-coil region" evidence="10">
    <location>
        <begin position="261"/>
        <end position="295"/>
    </location>
</feature>
<evidence type="ECO:0000256" key="10">
    <source>
        <dbReference type="SAM" id="Coils"/>
    </source>
</evidence>
<evidence type="ECO:0000256" key="2">
    <source>
        <dbReference type="ARBA" id="ARBA00004629"/>
    </source>
</evidence>
<evidence type="ECO:0000256" key="1">
    <source>
        <dbReference type="ARBA" id="ARBA00004123"/>
    </source>
</evidence>
<dbReference type="PANTHER" id="PTHR15459">
    <property type="entry name" value="POLYAMINE-MODULATED FACTOR 1"/>
    <property type="match status" value="1"/>
</dbReference>
<evidence type="ECO:0000256" key="9">
    <source>
        <dbReference type="ARBA" id="ARBA00023328"/>
    </source>
</evidence>
<keyword evidence="3" id="KW-0158">Chromosome</keyword>
<evidence type="ECO:0000256" key="7">
    <source>
        <dbReference type="ARBA" id="ARBA00023242"/>
    </source>
</evidence>
<evidence type="ECO:0000256" key="8">
    <source>
        <dbReference type="ARBA" id="ARBA00023306"/>
    </source>
</evidence>
<comment type="subcellular location">
    <subcellularLocation>
        <location evidence="2">Chromosome</location>
        <location evidence="2">Centromere</location>
        <location evidence="2">Kinetochore</location>
    </subcellularLocation>
    <subcellularLocation>
        <location evidence="1">Nucleus</location>
    </subcellularLocation>
</comment>
<dbReference type="PANTHER" id="PTHR15459:SF3">
    <property type="entry name" value="POLYAMINE-MODULATED FACTOR 1"/>
    <property type="match status" value="1"/>
</dbReference>
<dbReference type="GO" id="GO:0005634">
    <property type="term" value="C:nucleus"/>
    <property type="evidence" value="ECO:0007669"/>
    <property type="project" value="UniProtKB-SubCell"/>
</dbReference>
<evidence type="ECO:0000256" key="6">
    <source>
        <dbReference type="ARBA" id="ARBA00022838"/>
    </source>
</evidence>
<accession>A0A8T0FFQ1</accession>
<protein>
    <submittedName>
        <fullName evidence="12">Polyamine-modulated factor 1 like protein</fullName>
    </submittedName>
</protein>
<evidence type="ECO:0000256" key="5">
    <source>
        <dbReference type="ARBA" id="ARBA00022776"/>
    </source>
</evidence>
<dbReference type="EMBL" id="JABXBU010000012">
    <property type="protein sequence ID" value="KAF8789048.1"/>
    <property type="molecule type" value="Genomic_DNA"/>
</dbReference>
<keyword evidence="9" id="KW-0137">Centromere</keyword>
<dbReference type="Proteomes" id="UP000807504">
    <property type="component" value="Unassembled WGS sequence"/>
</dbReference>
<dbReference type="GO" id="GO:0000444">
    <property type="term" value="C:MIS12/MIND type complex"/>
    <property type="evidence" value="ECO:0007669"/>
    <property type="project" value="InterPro"/>
</dbReference>
<dbReference type="GO" id="GO:0007059">
    <property type="term" value="P:chromosome segregation"/>
    <property type="evidence" value="ECO:0007669"/>
    <property type="project" value="TreeGrafter"/>
</dbReference>
<organism evidence="12 13">
    <name type="scientific">Argiope bruennichi</name>
    <name type="common">Wasp spider</name>
    <name type="synonym">Aranea bruennichi</name>
    <dbReference type="NCBI Taxonomy" id="94029"/>
    <lineage>
        <taxon>Eukaryota</taxon>
        <taxon>Metazoa</taxon>
        <taxon>Ecdysozoa</taxon>
        <taxon>Arthropoda</taxon>
        <taxon>Chelicerata</taxon>
        <taxon>Arachnida</taxon>
        <taxon>Araneae</taxon>
        <taxon>Araneomorphae</taxon>
        <taxon>Entelegynae</taxon>
        <taxon>Araneoidea</taxon>
        <taxon>Araneidae</taxon>
        <taxon>Argiope</taxon>
    </lineage>
</organism>
<keyword evidence="8" id="KW-0131">Cell cycle</keyword>
<keyword evidence="5" id="KW-0498">Mitosis</keyword>
<dbReference type="Pfam" id="PF03980">
    <property type="entry name" value="Nnf1"/>
    <property type="match status" value="1"/>
</dbReference>
<name>A0A8T0FFQ1_ARGBR</name>
<reference evidence="12" key="1">
    <citation type="journal article" date="2020" name="bioRxiv">
        <title>Chromosome-level reference genome of the European wasp spider Argiope bruennichi: a resource for studies on range expansion and evolutionary adaptation.</title>
        <authorList>
            <person name="Sheffer M.M."/>
            <person name="Hoppe A."/>
            <person name="Krehenwinkel H."/>
            <person name="Uhl G."/>
            <person name="Kuss A.W."/>
            <person name="Jensen L."/>
            <person name="Jensen C."/>
            <person name="Gillespie R.G."/>
            <person name="Hoff K.J."/>
            <person name="Prost S."/>
        </authorList>
    </citation>
    <scope>NUCLEOTIDE SEQUENCE</scope>
</reference>
<dbReference type="InterPro" id="IPR007128">
    <property type="entry name" value="PMF1/Nnf1"/>
</dbReference>
<keyword evidence="4" id="KW-0132">Cell division</keyword>
<evidence type="ECO:0000313" key="12">
    <source>
        <dbReference type="EMBL" id="KAF8789048.1"/>
    </source>
</evidence>
<dbReference type="GO" id="GO:0051301">
    <property type="term" value="P:cell division"/>
    <property type="evidence" value="ECO:0007669"/>
    <property type="project" value="UniProtKB-KW"/>
</dbReference>
<evidence type="ECO:0000256" key="4">
    <source>
        <dbReference type="ARBA" id="ARBA00022618"/>
    </source>
</evidence>
<evidence type="ECO:0000313" key="13">
    <source>
        <dbReference type="Proteomes" id="UP000807504"/>
    </source>
</evidence>
<sequence>MGSPKQKNEGRLVQKFEYALNLTIEKYISYIKFSLLKEKFCQIHEKDQVCLKRIHHQLQMHLKTEMKLKAFELSAEHKVLCLLNTFEKILDWVQKSYADEFLDRACLQMASADNSNQPSTNSDSVPSFDTPEGRLGHYYEHAVTQTLEKFLASIRYSIFKSKYPELYKECGKEFRDLHKQLINQLRDTITTDLKNLSTETNVFSSLKALDDMITKQSDRADEDSWRPSGNPENDIRDHVHHQKLKHKKCLEFVLETYVVENNKLEQIVEQNHAEIMKLKKEIDNDNQEVQSCETVDNHN</sequence>
<dbReference type="AlphaFoldDB" id="A0A8T0FFQ1"/>
<keyword evidence="13" id="KW-1185">Reference proteome</keyword>
<gene>
    <name evidence="12" type="ORF">HNY73_007027</name>
</gene>
<reference evidence="12" key="2">
    <citation type="submission" date="2020-06" db="EMBL/GenBank/DDBJ databases">
        <authorList>
            <person name="Sheffer M."/>
        </authorList>
    </citation>
    <scope>NUCLEOTIDE SEQUENCE</scope>
</reference>
<evidence type="ECO:0000256" key="11">
    <source>
        <dbReference type="SAM" id="MobiDB-lite"/>
    </source>
</evidence>
<keyword evidence="6" id="KW-0995">Kinetochore</keyword>
<evidence type="ECO:0000256" key="3">
    <source>
        <dbReference type="ARBA" id="ARBA00022454"/>
    </source>
</evidence>
<keyword evidence="10" id="KW-0175">Coiled coil</keyword>